<dbReference type="GO" id="GO:0009279">
    <property type="term" value="C:cell outer membrane"/>
    <property type="evidence" value="ECO:0007669"/>
    <property type="project" value="UniProtKB-SubCell"/>
</dbReference>
<dbReference type="PANTHER" id="PTHR30329:SF21">
    <property type="entry name" value="LIPOPROTEIN YIAD-RELATED"/>
    <property type="match status" value="1"/>
</dbReference>
<dbReference type="PROSITE" id="PS01068">
    <property type="entry name" value="OMPA_1"/>
    <property type="match status" value="1"/>
</dbReference>
<dbReference type="InterPro" id="IPR027367">
    <property type="entry name" value="Gly-zipper_YMGG"/>
</dbReference>
<dbReference type="EMBL" id="GL883077">
    <property type="protein sequence ID" value="EGF92289.1"/>
    <property type="molecule type" value="Genomic_DNA"/>
</dbReference>
<dbReference type="InterPro" id="IPR036737">
    <property type="entry name" value="OmpA-like_sf"/>
</dbReference>
<evidence type="ECO:0000259" key="5">
    <source>
        <dbReference type="PROSITE" id="PS51123"/>
    </source>
</evidence>
<evidence type="ECO:0000256" key="4">
    <source>
        <dbReference type="PROSITE-ProRule" id="PRU00473"/>
    </source>
</evidence>
<organism evidence="6 7">
    <name type="scientific">Asticcacaulis biprosthecium C19</name>
    <dbReference type="NCBI Taxonomy" id="715226"/>
    <lineage>
        <taxon>Bacteria</taxon>
        <taxon>Pseudomonadati</taxon>
        <taxon>Pseudomonadota</taxon>
        <taxon>Alphaproteobacteria</taxon>
        <taxon>Caulobacterales</taxon>
        <taxon>Caulobacteraceae</taxon>
        <taxon>Asticcacaulis</taxon>
    </lineage>
</organism>
<dbReference type="PROSITE" id="PS51123">
    <property type="entry name" value="OMPA_2"/>
    <property type="match status" value="1"/>
</dbReference>
<dbReference type="Pfam" id="PF00691">
    <property type="entry name" value="OmpA"/>
    <property type="match status" value="1"/>
</dbReference>
<dbReference type="Pfam" id="PF13441">
    <property type="entry name" value="Gly-zipper_YMGG"/>
    <property type="match status" value="1"/>
</dbReference>
<reference evidence="7" key="1">
    <citation type="submission" date="2011-03" db="EMBL/GenBank/DDBJ databases">
        <title>Draft genome sequence of Brevundimonas diminuta.</title>
        <authorList>
            <person name="Brown P.J.B."/>
            <person name="Buechlein A."/>
            <person name="Hemmerich C."/>
            <person name="Brun Y.V."/>
        </authorList>
    </citation>
    <scope>NUCLEOTIDE SEQUENCE [LARGE SCALE GENOMIC DNA]</scope>
    <source>
        <strain evidence="7">C19</strain>
    </source>
</reference>
<keyword evidence="7" id="KW-1185">Reference proteome</keyword>
<dbReference type="STRING" id="715226.ABI_07230"/>
<dbReference type="InterPro" id="IPR050330">
    <property type="entry name" value="Bact_OuterMem_StrucFunc"/>
</dbReference>
<dbReference type="CDD" id="cd07185">
    <property type="entry name" value="OmpA_C-like"/>
    <property type="match status" value="1"/>
</dbReference>
<dbReference type="PANTHER" id="PTHR30329">
    <property type="entry name" value="STATOR ELEMENT OF FLAGELLAR MOTOR COMPLEX"/>
    <property type="match status" value="1"/>
</dbReference>
<evidence type="ECO:0000313" key="7">
    <source>
        <dbReference type="Proteomes" id="UP000006512"/>
    </source>
</evidence>
<evidence type="ECO:0000256" key="1">
    <source>
        <dbReference type="ARBA" id="ARBA00004442"/>
    </source>
</evidence>
<dbReference type="InterPro" id="IPR006690">
    <property type="entry name" value="OMPA-like_CS"/>
</dbReference>
<keyword evidence="3" id="KW-0998">Cell outer membrane</keyword>
<evidence type="ECO:0000256" key="3">
    <source>
        <dbReference type="ARBA" id="ARBA00023237"/>
    </source>
</evidence>
<keyword evidence="2 4" id="KW-0472">Membrane</keyword>
<evidence type="ECO:0000313" key="6">
    <source>
        <dbReference type="EMBL" id="EGF92289.1"/>
    </source>
</evidence>
<dbReference type="InterPro" id="IPR006664">
    <property type="entry name" value="OMP_bac"/>
</dbReference>
<proteinExistence type="predicted"/>
<dbReference type="InterPro" id="IPR006665">
    <property type="entry name" value="OmpA-like"/>
</dbReference>
<gene>
    <name evidence="6" type="ORF">ABI_07230</name>
</gene>
<protein>
    <submittedName>
        <fullName evidence="6">Inner membrane lipoprotein yiaD</fullName>
    </submittedName>
</protein>
<accession>F4QLE4</accession>
<feature type="domain" description="OmpA-like" evidence="5">
    <location>
        <begin position="90"/>
        <end position="207"/>
    </location>
</feature>
<comment type="subcellular location">
    <subcellularLocation>
        <location evidence="1">Cell outer membrane</location>
    </subcellularLocation>
</comment>
<dbReference type="PRINTS" id="PR01021">
    <property type="entry name" value="OMPADOMAIN"/>
</dbReference>
<evidence type="ECO:0000256" key="2">
    <source>
        <dbReference type="ARBA" id="ARBA00023136"/>
    </source>
</evidence>
<dbReference type="PRINTS" id="PR01023">
    <property type="entry name" value="NAFLGMOTY"/>
</dbReference>
<dbReference type="SUPFAM" id="SSF103088">
    <property type="entry name" value="OmpA-like"/>
    <property type="match status" value="1"/>
</dbReference>
<name>F4QLE4_9CAUL</name>
<dbReference type="Proteomes" id="UP000006512">
    <property type="component" value="Unassembled WGS sequence"/>
</dbReference>
<dbReference type="AlphaFoldDB" id="F4QLE4"/>
<sequence length="208" mass="21610">MALTACETVDTSNGVKTRSNTKTGALIGAGIGAVVGGLSNKKGDQARKNAILGAGIGALAGGGVGAYMDRQNKDLRSELEGRNVYVTRSGDNIILSMPGDVTFSSGSADLNGGFMPVLNDVATILNQYPSTYIDVVGHADSQGTDAFNMDLSERRANAVAGYLVGQKVKSERIYVAGAGESSPIASNDTADGRARNRRVEITLRPIQE</sequence>
<dbReference type="HOGENOM" id="CLU_016890_6_2_5"/>
<keyword evidence="6" id="KW-0449">Lipoprotein</keyword>
<dbReference type="eggNOG" id="COG2885">
    <property type="taxonomic scope" value="Bacteria"/>
</dbReference>
<dbReference type="Gene3D" id="3.30.1330.60">
    <property type="entry name" value="OmpA-like domain"/>
    <property type="match status" value="1"/>
</dbReference>